<comment type="caution">
    <text evidence="1">The sequence shown here is derived from an EMBL/GenBank/DDBJ whole genome shotgun (WGS) entry which is preliminary data.</text>
</comment>
<proteinExistence type="predicted"/>
<dbReference type="EMBL" id="BARU01041189">
    <property type="protein sequence ID" value="GAH85784.1"/>
    <property type="molecule type" value="Genomic_DNA"/>
</dbReference>
<gene>
    <name evidence="1" type="ORF">S03H2_63547</name>
</gene>
<sequence>MPNPINRLKLNATVKAYPAVSDLQAISGFVRKVEKMTDVGAPNYDHDFYTVPAGRIFVMEMLSAYCWQATPTFVNFILRSGGVDYGFYLAAYGGAFENHMWADPIKFDENEIVRIHWTTTLAATDVVASTFGYLIDKY</sequence>
<name>X1K685_9ZZZZ</name>
<accession>X1K685</accession>
<dbReference type="AlphaFoldDB" id="X1K685"/>
<organism evidence="1">
    <name type="scientific">marine sediment metagenome</name>
    <dbReference type="NCBI Taxonomy" id="412755"/>
    <lineage>
        <taxon>unclassified sequences</taxon>
        <taxon>metagenomes</taxon>
        <taxon>ecological metagenomes</taxon>
    </lineage>
</organism>
<evidence type="ECO:0000313" key="1">
    <source>
        <dbReference type="EMBL" id="GAH85784.1"/>
    </source>
</evidence>
<reference evidence="1" key="1">
    <citation type="journal article" date="2014" name="Front. Microbiol.">
        <title>High frequency of phylogenetically diverse reductive dehalogenase-homologous genes in deep subseafloor sedimentary metagenomes.</title>
        <authorList>
            <person name="Kawai M."/>
            <person name="Futagami T."/>
            <person name="Toyoda A."/>
            <person name="Takaki Y."/>
            <person name="Nishi S."/>
            <person name="Hori S."/>
            <person name="Arai W."/>
            <person name="Tsubouchi T."/>
            <person name="Morono Y."/>
            <person name="Uchiyama I."/>
            <person name="Ito T."/>
            <person name="Fujiyama A."/>
            <person name="Inagaki F."/>
            <person name="Takami H."/>
        </authorList>
    </citation>
    <scope>NUCLEOTIDE SEQUENCE</scope>
    <source>
        <strain evidence="1">Expedition CK06-06</strain>
    </source>
</reference>
<protein>
    <submittedName>
        <fullName evidence="1">Uncharacterized protein</fullName>
    </submittedName>
</protein>